<sequence>MDDSYWKYAAAEGRQQQQQQPPLIGKRPRSDYDVPGGHDLPSYLAHKDVRGNHLAVKDSDTIGASYDFYLRGTQFPPYSGAVESARFMGVGHEVSHPRLMGMGSLGSVDSAVAETAKIREAGLLGVRPEISLPPDASNTLFIEGLPSDCSRREVAHIFRPFVGYKEVRLVTKGSRHLSGDPFVLCFVDFESPAEAATAKDALQGGGGIFQGLLSKVQQPNPQNHLLKKNGRQRELLLEKRVRSVDVKEALRLQQENNFVILDVRPEAEFKEGHPPGAMNVQVYRLIKEWTAWDIARRVAFAFFGIFSGTEEIPEFLQSVELKLDKTSKIIVACSSGGTMKPTQNLPQGQHSRLLTTSFRFSHDLTLDLKLQDQTYI</sequence>
<accession>A0ACB9K6Q3</accession>
<keyword evidence="2" id="KW-1185">Reference proteome</keyword>
<gene>
    <name evidence="1" type="ORF">L1987_02026</name>
</gene>
<comment type="caution">
    <text evidence="1">The sequence shown here is derived from an EMBL/GenBank/DDBJ whole genome shotgun (WGS) entry which is preliminary data.</text>
</comment>
<evidence type="ECO:0000313" key="1">
    <source>
        <dbReference type="EMBL" id="KAI3827937.1"/>
    </source>
</evidence>
<name>A0ACB9K6Q3_9ASTR</name>
<dbReference type="Proteomes" id="UP001056120">
    <property type="component" value="Linkage Group LG01"/>
</dbReference>
<evidence type="ECO:0000313" key="2">
    <source>
        <dbReference type="Proteomes" id="UP001056120"/>
    </source>
</evidence>
<reference evidence="2" key="1">
    <citation type="journal article" date="2022" name="Mol. Ecol. Resour.">
        <title>The genomes of chicory, endive, great burdock and yacon provide insights into Asteraceae palaeo-polyploidization history and plant inulin production.</title>
        <authorList>
            <person name="Fan W."/>
            <person name="Wang S."/>
            <person name="Wang H."/>
            <person name="Wang A."/>
            <person name="Jiang F."/>
            <person name="Liu H."/>
            <person name="Zhao H."/>
            <person name="Xu D."/>
            <person name="Zhang Y."/>
        </authorList>
    </citation>
    <scope>NUCLEOTIDE SEQUENCE [LARGE SCALE GENOMIC DNA]</scope>
    <source>
        <strain evidence="2">cv. Yunnan</strain>
    </source>
</reference>
<organism evidence="1 2">
    <name type="scientific">Smallanthus sonchifolius</name>
    <dbReference type="NCBI Taxonomy" id="185202"/>
    <lineage>
        <taxon>Eukaryota</taxon>
        <taxon>Viridiplantae</taxon>
        <taxon>Streptophyta</taxon>
        <taxon>Embryophyta</taxon>
        <taxon>Tracheophyta</taxon>
        <taxon>Spermatophyta</taxon>
        <taxon>Magnoliopsida</taxon>
        <taxon>eudicotyledons</taxon>
        <taxon>Gunneridae</taxon>
        <taxon>Pentapetalae</taxon>
        <taxon>asterids</taxon>
        <taxon>campanulids</taxon>
        <taxon>Asterales</taxon>
        <taxon>Asteraceae</taxon>
        <taxon>Asteroideae</taxon>
        <taxon>Heliantheae alliance</taxon>
        <taxon>Millerieae</taxon>
        <taxon>Smallanthus</taxon>
    </lineage>
</organism>
<proteinExistence type="predicted"/>
<protein>
    <submittedName>
        <fullName evidence="1">Uncharacterized protein</fullName>
    </submittedName>
</protein>
<dbReference type="EMBL" id="CM042018">
    <property type="protein sequence ID" value="KAI3827937.1"/>
    <property type="molecule type" value="Genomic_DNA"/>
</dbReference>
<reference evidence="1 2" key="2">
    <citation type="journal article" date="2022" name="Mol. Ecol. Resour.">
        <title>The genomes of chicory, endive, great burdock and yacon provide insights into Asteraceae paleo-polyploidization history and plant inulin production.</title>
        <authorList>
            <person name="Fan W."/>
            <person name="Wang S."/>
            <person name="Wang H."/>
            <person name="Wang A."/>
            <person name="Jiang F."/>
            <person name="Liu H."/>
            <person name="Zhao H."/>
            <person name="Xu D."/>
            <person name="Zhang Y."/>
        </authorList>
    </citation>
    <scope>NUCLEOTIDE SEQUENCE [LARGE SCALE GENOMIC DNA]</scope>
    <source>
        <strain evidence="2">cv. Yunnan</strain>
        <tissue evidence="1">Leaves</tissue>
    </source>
</reference>